<dbReference type="Pfam" id="PF20388">
    <property type="entry name" value="DUF6683"/>
    <property type="match status" value="1"/>
</dbReference>
<dbReference type="Proteomes" id="UP000194474">
    <property type="component" value="Unassembled WGS sequence"/>
</dbReference>
<evidence type="ECO:0000313" key="2">
    <source>
        <dbReference type="EMBL" id="SMQ61329.1"/>
    </source>
</evidence>
<evidence type="ECO:0000313" key="3">
    <source>
        <dbReference type="Proteomes" id="UP000194474"/>
    </source>
</evidence>
<name>A0A1Y6EG12_9HYPH</name>
<sequence>MTKRPILLAAFLALMTPPVLAQDAAPAPAEAEQTAPAEDPALAAAAEFDTGYRPSPTVSARIQRDFLERIRWSAGLEARDRLAAAFEERSPVDIWLELVASDGLAANNVADALTSYWVLNWVAANGAYAAKIDNASVQRQLRIAFANDPSFSTMGDMQRQQLAEGYVLDFLVEHAALNTAVENRDVAMLNRLAAAAVLRFRQRMNVDLLQVVPGPNGFGIPADPPPPGGPSLAPPAN</sequence>
<accession>A0A1Y6EG12</accession>
<gene>
    <name evidence="2" type="ORF">SAMN06295905_0506</name>
</gene>
<feature type="chain" id="PRO_5012102341" evidence="1">
    <location>
        <begin position="22"/>
        <end position="237"/>
    </location>
</feature>
<dbReference type="AlphaFoldDB" id="A0A1Y6EG12"/>
<proteinExistence type="predicted"/>
<keyword evidence="1" id="KW-0732">Signal</keyword>
<dbReference type="InterPro" id="IPR046505">
    <property type="entry name" value="DUF6683"/>
</dbReference>
<organism evidence="2 3">
    <name type="scientific">Devosia lucknowensis</name>
    <dbReference type="NCBI Taxonomy" id="1096929"/>
    <lineage>
        <taxon>Bacteria</taxon>
        <taxon>Pseudomonadati</taxon>
        <taxon>Pseudomonadota</taxon>
        <taxon>Alphaproteobacteria</taxon>
        <taxon>Hyphomicrobiales</taxon>
        <taxon>Devosiaceae</taxon>
        <taxon>Devosia</taxon>
    </lineage>
</organism>
<evidence type="ECO:0000256" key="1">
    <source>
        <dbReference type="SAM" id="SignalP"/>
    </source>
</evidence>
<feature type="signal peptide" evidence="1">
    <location>
        <begin position="1"/>
        <end position="21"/>
    </location>
</feature>
<reference evidence="3" key="1">
    <citation type="submission" date="2017-04" db="EMBL/GenBank/DDBJ databases">
        <authorList>
            <person name="Varghese N."/>
            <person name="Submissions S."/>
        </authorList>
    </citation>
    <scope>NUCLEOTIDE SEQUENCE [LARGE SCALE GENOMIC DNA]</scope>
</reference>
<keyword evidence="3" id="KW-1185">Reference proteome</keyword>
<dbReference type="OrthoDB" id="8445713at2"/>
<protein>
    <submittedName>
        <fullName evidence="2">Uncharacterized protein</fullName>
    </submittedName>
</protein>
<dbReference type="RefSeq" id="WP_086468961.1">
    <property type="nucleotide sequence ID" value="NZ_FXWK01000001.1"/>
</dbReference>
<dbReference type="EMBL" id="FXWK01000001">
    <property type="protein sequence ID" value="SMQ61329.1"/>
    <property type="molecule type" value="Genomic_DNA"/>
</dbReference>